<dbReference type="Pfam" id="PF05699">
    <property type="entry name" value="Dimer_Tnp_hAT"/>
    <property type="match status" value="1"/>
</dbReference>
<evidence type="ECO:0000256" key="3">
    <source>
        <dbReference type="ARBA" id="ARBA00022771"/>
    </source>
</evidence>
<keyword evidence="2" id="KW-0479">Metal-binding</keyword>
<evidence type="ECO:0000313" key="8">
    <source>
        <dbReference type="EMBL" id="GEU34744.1"/>
    </source>
</evidence>
<dbReference type="GO" id="GO:0005634">
    <property type="term" value="C:nucleus"/>
    <property type="evidence" value="ECO:0007669"/>
    <property type="project" value="UniProtKB-SubCell"/>
</dbReference>
<sequence length="557" mass="62811">MRASGGNQMTMLLRQLKEHKNKKTRSDPSFSYEYELDVHSDFAARLQTTEFATFDVLSFWKAKETMFLVLSHMAMDMLCIQDALVVSESAFSTSGRVLSIRRTRLGLASLDMYFEEEILDAVLQANKANPLSNEEIALDAAISDGFMSKPGSRGKEAEANYALPPAPAARADAQALVNWAFLFDRQNKPIVGASSTPQVMAIQGGRVQNYKPQDKAKGKVELMKKKKKTGGQNVASTSSGAKKLKHGSLYLYMGNEFAARILNMVSTKKVDKTLDELWHGKVLNLSYLKESGRIVELEDEDILPSDNTSEHPIMEESLAPILSQKEDVIHVHRSLKTHKAPDRLCLNVEIYPDRLCFNVEVEEHSLRDLNEHTNYKAALSDLEFEKWLSKWIYKKKTTMDGKLHIYKVQLVAKGCTQTYGVDYEETFSPVDIRAIGILIAIAAYYDYEIWQMDVKTAFLNEIKRMQNVPYASVVGSIMYVVSVVPSNDYPIKMNGDNSAAIIMTKESGIQKDARHFKRKYHYVRECIETCEIDIVKVHTDDNLADPFTKALAGPKLT</sequence>
<dbReference type="InterPro" id="IPR013103">
    <property type="entry name" value="RVT_2"/>
</dbReference>
<dbReference type="SUPFAM" id="SSF53098">
    <property type="entry name" value="Ribonuclease H-like"/>
    <property type="match status" value="1"/>
</dbReference>
<comment type="caution">
    <text evidence="8">The sequence shown here is derived from an EMBL/GenBank/DDBJ whole genome shotgun (WGS) entry which is preliminary data.</text>
</comment>
<dbReference type="EMBL" id="BKCJ010000613">
    <property type="protein sequence ID" value="GEU34744.1"/>
    <property type="molecule type" value="Genomic_DNA"/>
</dbReference>
<evidence type="ECO:0000259" key="6">
    <source>
        <dbReference type="Pfam" id="PF05699"/>
    </source>
</evidence>
<proteinExistence type="predicted"/>
<name>A0A6L2JGE9_TANCI</name>
<dbReference type="GO" id="GO:0008270">
    <property type="term" value="F:zinc ion binding"/>
    <property type="evidence" value="ECO:0007669"/>
    <property type="project" value="UniProtKB-KW"/>
</dbReference>
<dbReference type="InterPro" id="IPR012337">
    <property type="entry name" value="RNaseH-like_sf"/>
</dbReference>
<keyword evidence="3" id="KW-0863">Zinc-finger</keyword>
<feature type="domain" description="Reverse transcriptase Ty1/copia-type" evidence="7">
    <location>
        <begin position="389"/>
        <end position="461"/>
    </location>
</feature>
<gene>
    <name evidence="8" type="ORF">Tci_006722</name>
</gene>
<dbReference type="PANTHER" id="PTHR46481:SF10">
    <property type="entry name" value="ZINC FINGER BED DOMAIN-CONTAINING PROTEIN 39"/>
    <property type="match status" value="1"/>
</dbReference>
<keyword evidence="5" id="KW-0539">Nucleus</keyword>
<dbReference type="CDD" id="cd09272">
    <property type="entry name" value="RNase_HI_RT_Ty1"/>
    <property type="match status" value="1"/>
</dbReference>
<dbReference type="Pfam" id="PF07727">
    <property type="entry name" value="RVT_2"/>
    <property type="match status" value="1"/>
</dbReference>
<evidence type="ECO:0000256" key="2">
    <source>
        <dbReference type="ARBA" id="ARBA00022723"/>
    </source>
</evidence>
<dbReference type="PANTHER" id="PTHR46481">
    <property type="entry name" value="ZINC FINGER BED DOMAIN-CONTAINING PROTEIN 4"/>
    <property type="match status" value="1"/>
</dbReference>
<dbReference type="GO" id="GO:0046983">
    <property type="term" value="F:protein dimerization activity"/>
    <property type="evidence" value="ECO:0007669"/>
    <property type="project" value="InterPro"/>
</dbReference>
<dbReference type="InterPro" id="IPR052035">
    <property type="entry name" value="ZnF_BED_domain_contain"/>
</dbReference>
<reference evidence="8" key="1">
    <citation type="journal article" date="2019" name="Sci. Rep.">
        <title>Draft genome of Tanacetum cinerariifolium, the natural source of mosquito coil.</title>
        <authorList>
            <person name="Yamashiro T."/>
            <person name="Shiraishi A."/>
            <person name="Satake H."/>
            <person name="Nakayama K."/>
        </authorList>
    </citation>
    <scope>NUCLEOTIDE SEQUENCE</scope>
</reference>
<dbReference type="InterPro" id="IPR008906">
    <property type="entry name" value="HATC_C_dom"/>
</dbReference>
<accession>A0A6L2JGE9</accession>
<evidence type="ECO:0000256" key="5">
    <source>
        <dbReference type="ARBA" id="ARBA00023242"/>
    </source>
</evidence>
<feature type="domain" description="HAT C-terminal dimerisation" evidence="6">
    <location>
        <begin position="47"/>
        <end position="110"/>
    </location>
</feature>
<evidence type="ECO:0000259" key="7">
    <source>
        <dbReference type="Pfam" id="PF07727"/>
    </source>
</evidence>
<evidence type="ECO:0000256" key="1">
    <source>
        <dbReference type="ARBA" id="ARBA00004123"/>
    </source>
</evidence>
<organism evidence="8">
    <name type="scientific">Tanacetum cinerariifolium</name>
    <name type="common">Dalmatian daisy</name>
    <name type="synonym">Chrysanthemum cinerariifolium</name>
    <dbReference type="NCBI Taxonomy" id="118510"/>
    <lineage>
        <taxon>Eukaryota</taxon>
        <taxon>Viridiplantae</taxon>
        <taxon>Streptophyta</taxon>
        <taxon>Embryophyta</taxon>
        <taxon>Tracheophyta</taxon>
        <taxon>Spermatophyta</taxon>
        <taxon>Magnoliopsida</taxon>
        <taxon>eudicotyledons</taxon>
        <taxon>Gunneridae</taxon>
        <taxon>Pentapetalae</taxon>
        <taxon>asterids</taxon>
        <taxon>campanulids</taxon>
        <taxon>Asterales</taxon>
        <taxon>Asteraceae</taxon>
        <taxon>Asteroideae</taxon>
        <taxon>Anthemideae</taxon>
        <taxon>Anthemidinae</taxon>
        <taxon>Tanacetum</taxon>
    </lineage>
</organism>
<keyword evidence="4" id="KW-0862">Zinc</keyword>
<protein>
    <submittedName>
        <fullName evidence="8">Putative retrotransposon Ty1-copia subclass protein</fullName>
    </submittedName>
</protein>
<evidence type="ECO:0000256" key="4">
    <source>
        <dbReference type="ARBA" id="ARBA00022833"/>
    </source>
</evidence>
<dbReference type="AlphaFoldDB" id="A0A6L2JGE9"/>
<comment type="subcellular location">
    <subcellularLocation>
        <location evidence="1">Nucleus</location>
    </subcellularLocation>
</comment>